<proteinExistence type="predicted"/>
<accession>A0A5N1JCQ4</accession>
<name>A0A5N1JCQ4_9BACT</name>
<sequence>MLALNKLRHSFEKTGWPPTFNEASPGFDYEDKTASGLTKCVIDYFKLSGHFAIRVISTATYNANIHEISSQQRAVILGVWAIVEDATIYVETRQEKDANSETQMQTIQALLTPDTFVYKAGDFEGFYDWFTTLKPILYKGNSTLPFGSTLND</sequence>
<gene>
    <name evidence="1" type="ORF">F0P93_19110</name>
</gene>
<keyword evidence="2" id="KW-1185">Reference proteome</keyword>
<comment type="caution">
    <text evidence="1">The sequence shown here is derived from an EMBL/GenBank/DDBJ whole genome shotgun (WGS) entry which is preliminary data.</text>
</comment>
<protein>
    <submittedName>
        <fullName evidence="1">VRR-NUC domain-containing protein</fullName>
    </submittedName>
</protein>
<organism evidence="1 2">
    <name type="scientific">Larkinella humicola</name>
    <dbReference type="NCBI Taxonomy" id="2607654"/>
    <lineage>
        <taxon>Bacteria</taxon>
        <taxon>Pseudomonadati</taxon>
        <taxon>Bacteroidota</taxon>
        <taxon>Cytophagia</taxon>
        <taxon>Cytophagales</taxon>
        <taxon>Spirosomataceae</taxon>
        <taxon>Larkinella</taxon>
    </lineage>
</organism>
<dbReference type="EMBL" id="VTWS01000005">
    <property type="protein sequence ID" value="KAA9349574.1"/>
    <property type="molecule type" value="Genomic_DNA"/>
</dbReference>
<dbReference type="Proteomes" id="UP000326344">
    <property type="component" value="Unassembled WGS sequence"/>
</dbReference>
<evidence type="ECO:0000313" key="1">
    <source>
        <dbReference type="EMBL" id="KAA9349574.1"/>
    </source>
</evidence>
<evidence type="ECO:0000313" key="2">
    <source>
        <dbReference type="Proteomes" id="UP000326344"/>
    </source>
</evidence>
<reference evidence="1 2" key="1">
    <citation type="submission" date="2019-09" db="EMBL/GenBank/DDBJ databases">
        <title>Genome Sequence of Larkinella sp MA1.</title>
        <authorList>
            <person name="Srinivasan S."/>
        </authorList>
    </citation>
    <scope>NUCLEOTIDE SEQUENCE [LARGE SCALE GENOMIC DNA]</scope>
    <source>
        <strain evidence="1 2">MA1</strain>
    </source>
</reference>
<dbReference type="AlphaFoldDB" id="A0A5N1JCQ4"/>